<dbReference type="PROSITE" id="PS51371">
    <property type="entry name" value="CBS"/>
    <property type="match status" value="2"/>
</dbReference>
<comment type="caution">
    <text evidence="12">The sequence shown here is derived from an EMBL/GenBank/DDBJ whole genome shotgun (WGS) entry which is preliminary data.</text>
</comment>
<protein>
    <recommendedName>
        <fullName evidence="14">Hemolysin</fullName>
    </recommendedName>
</protein>
<dbReference type="Pfam" id="PF00571">
    <property type="entry name" value="CBS"/>
    <property type="match status" value="2"/>
</dbReference>
<evidence type="ECO:0000313" key="12">
    <source>
        <dbReference type="EMBL" id="PID57184.1"/>
    </source>
</evidence>
<dbReference type="Pfam" id="PF03471">
    <property type="entry name" value="CorC_HlyC"/>
    <property type="match status" value="1"/>
</dbReference>
<dbReference type="SUPFAM" id="SSF56176">
    <property type="entry name" value="FAD-binding/transporter-associated domain-like"/>
    <property type="match status" value="1"/>
</dbReference>
<keyword evidence="3" id="KW-0677">Repeat</keyword>
<dbReference type="InterPro" id="IPR036318">
    <property type="entry name" value="FAD-bd_PCMH-like_sf"/>
</dbReference>
<evidence type="ECO:0000256" key="8">
    <source>
        <dbReference type="PROSITE-ProRule" id="PRU01193"/>
    </source>
</evidence>
<evidence type="ECO:0000256" key="5">
    <source>
        <dbReference type="ARBA" id="ARBA00023122"/>
    </source>
</evidence>
<dbReference type="SMART" id="SM01091">
    <property type="entry name" value="CorC_HlyC"/>
    <property type="match status" value="1"/>
</dbReference>
<feature type="transmembrane region" description="Helical" evidence="9">
    <location>
        <begin position="61"/>
        <end position="84"/>
    </location>
</feature>
<dbReference type="Pfam" id="PF01595">
    <property type="entry name" value="CNNM"/>
    <property type="match status" value="1"/>
</dbReference>
<keyword evidence="4 8" id="KW-1133">Transmembrane helix</keyword>
<dbReference type="GO" id="GO:0050660">
    <property type="term" value="F:flavin adenine dinucleotide binding"/>
    <property type="evidence" value="ECO:0007669"/>
    <property type="project" value="InterPro"/>
</dbReference>
<dbReference type="SMART" id="SM00116">
    <property type="entry name" value="CBS"/>
    <property type="match status" value="2"/>
</dbReference>
<dbReference type="FunFam" id="3.10.580.10:FF:000002">
    <property type="entry name" value="Magnesium/cobalt efflux protein CorC"/>
    <property type="match status" value="1"/>
</dbReference>
<feature type="domain" description="CBS" evidence="10">
    <location>
        <begin position="272"/>
        <end position="329"/>
    </location>
</feature>
<feature type="domain" description="CBS" evidence="10">
    <location>
        <begin position="210"/>
        <end position="269"/>
    </location>
</feature>
<comment type="subcellular location">
    <subcellularLocation>
        <location evidence="1">Membrane</location>
        <topology evidence="1">Multi-pass membrane protein</topology>
    </subcellularLocation>
</comment>
<name>A0A2G6E526_9BACT</name>
<evidence type="ECO:0000259" key="10">
    <source>
        <dbReference type="PROSITE" id="PS51371"/>
    </source>
</evidence>
<dbReference type="PANTHER" id="PTHR22777">
    <property type="entry name" value="HEMOLYSIN-RELATED"/>
    <property type="match status" value="1"/>
</dbReference>
<dbReference type="SUPFAM" id="SSF54631">
    <property type="entry name" value="CBS-domain pair"/>
    <property type="match status" value="1"/>
</dbReference>
<dbReference type="InterPro" id="IPR002550">
    <property type="entry name" value="CNNM"/>
</dbReference>
<evidence type="ECO:0000259" key="11">
    <source>
        <dbReference type="PROSITE" id="PS51846"/>
    </source>
</evidence>
<evidence type="ECO:0000256" key="9">
    <source>
        <dbReference type="SAM" id="Phobius"/>
    </source>
</evidence>
<dbReference type="Gene3D" id="3.30.465.10">
    <property type="match status" value="1"/>
</dbReference>
<dbReference type="AlphaFoldDB" id="A0A2G6E526"/>
<dbReference type="InterPro" id="IPR046342">
    <property type="entry name" value="CBS_dom_sf"/>
</dbReference>
<evidence type="ECO:0008006" key="14">
    <source>
        <dbReference type="Google" id="ProtNLM"/>
    </source>
</evidence>
<dbReference type="GO" id="GO:0005886">
    <property type="term" value="C:plasma membrane"/>
    <property type="evidence" value="ECO:0007669"/>
    <property type="project" value="TreeGrafter"/>
</dbReference>
<evidence type="ECO:0000256" key="2">
    <source>
        <dbReference type="ARBA" id="ARBA00022692"/>
    </source>
</evidence>
<dbReference type="PROSITE" id="PS51846">
    <property type="entry name" value="CNNM"/>
    <property type="match status" value="1"/>
</dbReference>
<accession>A0A2G6E526</accession>
<dbReference type="EMBL" id="PDPS01000028">
    <property type="protein sequence ID" value="PID57184.1"/>
    <property type="molecule type" value="Genomic_DNA"/>
</dbReference>
<sequence>MTALMVIEYAAIVCCVLFEGFFSGSEIAIISVDKIKLRHLVSLGSKGAKQAQHMLHQPERFLGTTLVGTNISVVLASVLLTTIFSQMPRFSHNAELYVALILTPFVLLFGEIIPKSIFQQHADTLVPIIARPLHVAFKVFYPVVFLVSTFTNALLAMLGVEKTTQRHSFTRDELKFLVKTAPQADAEEQHRQEMMRRVFEFGDSSVEEILVPLVEVTALEKGTSIADAVHTVQSSGFSRFPIYEDRVDQIIGVVHAFDLLRATADDRQIDPFIRKAYYVPKMMPLVDLVRNMQRHGTQIAIVVDEYGGSLGMVTLEDCLEEIVGDIDDEFDELDGEMYQKLPDGSFRVHARMEIDEINASFGFELPEDGFETLGGFLLSEFRHIPQIGETLEWQGLRFRVEETTARSVLWVNVCPLEEAE</sequence>
<keyword evidence="2 8" id="KW-0812">Transmembrane</keyword>
<evidence type="ECO:0000256" key="4">
    <source>
        <dbReference type="ARBA" id="ARBA00022989"/>
    </source>
</evidence>
<dbReference type="InterPro" id="IPR005170">
    <property type="entry name" value="Transptr-assoc_dom"/>
</dbReference>
<dbReference type="InterPro" id="IPR000644">
    <property type="entry name" value="CBS_dom"/>
</dbReference>
<organism evidence="12 13">
    <name type="scientific">candidate division KSB3 bacterium</name>
    <dbReference type="NCBI Taxonomy" id="2044937"/>
    <lineage>
        <taxon>Bacteria</taxon>
        <taxon>candidate division KSB3</taxon>
    </lineage>
</organism>
<feature type="domain" description="CNNM transmembrane" evidence="11">
    <location>
        <begin position="1"/>
        <end position="191"/>
    </location>
</feature>
<dbReference type="CDD" id="cd04590">
    <property type="entry name" value="CBS_pair_CorC_HlyC_assoc"/>
    <property type="match status" value="1"/>
</dbReference>
<feature type="transmembrane region" description="Helical" evidence="9">
    <location>
        <begin position="139"/>
        <end position="160"/>
    </location>
</feature>
<dbReference type="InterPro" id="IPR016169">
    <property type="entry name" value="FAD-bd_PCMH_sub2"/>
</dbReference>
<gene>
    <name evidence="12" type="ORF">CSB45_08115</name>
</gene>
<evidence type="ECO:0000256" key="7">
    <source>
        <dbReference type="PROSITE-ProRule" id="PRU00703"/>
    </source>
</evidence>
<feature type="transmembrane region" description="Helical" evidence="9">
    <location>
        <begin position="96"/>
        <end position="118"/>
    </location>
</feature>
<dbReference type="Gene3D" id="3.10.580.10">
    <property type="entry name" value="CBS-domain"/>
    <property type="match status" value="1"/>
</dbReference>
<evidence type="ECO:0000256" key="1">
    <source>
        <dbReference type="ARBA" id="ARBA00004141"/>
    </source>
</evidence>
<dbReference type="InterPro" id="IPR044751">
    <property type="entry name" value="Ion_transp-like_CBS"/>
</dbReference>
<evidence type="ECO:0000313" key="13">
    <source>
        <dbReference type="Proteomes" id="UP000229740"/>
    </source>
</evidence>
<feature type="transmembrane region" description="Helical" evidence="9">
    <location>
        <begin position="6"/>
        <end position="30"/>
    </location>
</feature>
<keyword evidence="6 8" id="KW-0472">Membrane</keyword>
<dbReference type="Proteomes" id="UP000229740">
    <property type="component" value="Unassembled WGS sequence"/>
</dbReference>
<evidence type="ECO:0000256" key="3">
    <source>
        <dbReference type="ARBA" id="ARBA00022737"/>
    </source>
</evidence>
<dbReference type="PANTHER" id="PTHR22777:SF17">
    <property type="entry name" value="UPF0053 PROTEIN SLL0260"/>
    <property type="match status" value="1"/>
</dbReference>
<proteinExistence type="predicted"/>
<evidence type="ECO:0000256" key="6">
    <source>
        <dbReference type="ARBA" id="ARBA00023136"/>
    </source>
</evidence>
<keyword evidence="5 7" id="KW-0129">CBS domain</keyword>
<reference evidence="12 13" key="1">
    <citation type="submission" date="2017-10" db="EMBL/GenBank/DDBJ databases">
        <title>Novel microbial diversity and functional potential in the marine mammal oral microbiome.</title>
        <authorList>
            <person name="Dudek N.K."/>
            <person name="Sun C.L."/>
            <person name="Burstein D."/>
            <person name="Kantor R.S."/>
            <person name="Aliaga Goltsman D.S."/>
            <person name="Bik E.M."/>
            <person name="Thomas B.C."/>
            <person name="Banfield J.F."/>
            <person name="Relman D.A."/>
        </authorList>
    </citation>
    <scope>NUCLEOTIDE SEQUENCE [LARGE SCALE GENOMIC DNA]</scope>
    <source>
        <strain evidence="12">DOLZORAL124_49_17</strain>
    </source>
</reference>